<accession>A0A1M6ANC7</accession>
<evidence type="ECO:0000256" key="1">
    <source>
        <dbReference type="ARBA" id="ARBA00022448"/>
    </source>
</evidence>
<dbReference type="Gene3D" id="3.40.50.300">
    <property type="entry name" value="P-loop containing nucleotide triphosphate hydrolases"/>
    <property type="match status" value="1"/>
</dbReference>
<sequence length="253" mass="29141">MSLLKLKDINLNYHSKSGEVKTLNNINLELSEGEFITILGPSGCGKSTLLNIVSGLIAPSSGEITFNGESIELHKDRMGYMFQKDHLFPWLSVWNNVLLPLKIKHQLSEEKLLKAEKLLKSYSLWEFKDRLPSDLSGGMRQRVALIRTLTLDPELLLLDEPFSALDYQTRLKVCDEVYEIIKNEGKTAIMVTHDISEAISLAKRVIILSKRPAYIKRELNLVFSPNADTPFKKRKEENFRKYFDEIWRDLDEQ</sequence>
<protein>
    <submittedName>
        <fullName evidence="5">NitT/TauT family transport system ATP-binding protein</fullName>
    </submittedName>
</protein>
<evidence type="ECO:0000313" key="5">
    <source>
        <dbReference type="EMBL" id="SHI37972.1"/>
    </source>
</evidence>
<dbReference type="GO" id="GO:0005524">
    <property type="term" value="F:ATP binding"/>
    <property type="evidence" value="ECO:0007669"/>
    <property type="project" value="UniProtKB-KW"/>
</dbReference>
<dbReference type="PROSITE" id="PS50893">
    <property type="entry name" value="ABC_TRANSPORTER_2"/>
    <property type="match status" value="1"/>
</dbReference>
<evidence type="ECO:0000313" key="6">
    <source>
        <dbReference type="Proteomes" id="UP000184241"/>
    </source>
</evidence>
<dbReference type="InterPro" id="IPR003593">
    <property type="entry name" value="AAA+_ATPase"/>
</dbReference>
<keyword evidence="1" id="KW-0813">Transport</keyword>
<gene>
    <name evidence="5" type="ORF">SAMN02745941_03713</name>
</gene>
<dbReference type="SMART" id="SM00382">
    <property type="entry name" value="AAA"/>
    <property type="match status" value="1"/>
</dbReference>
<evidence type="ECO:0000259" key="4">
    <source>
        <dbReference type="PROSITE" id="PS50893"/>
    </source>
</evidence>
<reference evidence="5 6" key="1">
    <citation type="submission" date="2016-11" db="EMBL/GenBank/DDBJ databases">
        <authorList>
            <person name="Jaros S."/>
            <person name="Januszkiewicz K."/>
            <person name="Wedrychowicz H."/>
        </authorList>
    </citation>
    <scope>NUCLEOTIDE SEQUENCE [LARGE SCALE GENOMIC DNA]</scope>
    <source>
        <strain evidence="5 6">DSM 6191</strain>
    </source>
</reference>
<name>A0A1M6ANC7_9CLOT</name>
<organism evidence="5 6">
    <name type="scientific">Clostridium intestinale DSM 6191</name>
    <dbReference type="NCBI Taxonomy" id="1121320"/>
    <lineage>
        <taxon>Bacteria</taxon>
        <taxon>Bacillati</taxon>
        <taxon>Bacillota</taxon>
        <taxon>Clostridia</taxon>
        <taxon>Eubacteriales</taxon>
        <taxon>Clostridiaceae</taxon>
        <taxon>Clostridium</taxon>
    </lineage>
</organism>
<dbReference type="GO" id="GO:0016887">
    <property type="term" value="F:ATP hydrolysis activity"/>
    <property type="evidence" value="ECO:0007669"/>
    <property type="project" value="InterPro"/>
</dbReference>
<feature type="domain" description="ABC transporter" evidence="4">
    <location>
        <begin position="4"/>
        <end position="235"/>
    </location>
</feature>
<dbReference type="InterPro" id="IPR027417">
    <property type="entry name" value="P-loop_NTPase"/>
</dbReference>
<proteinExistence type="predicted"/>
<dbReference type="InterPro" id="IPR050166">
    <property type="entry name" value="ABC_transporter_ATP-bind"/>
</dbReference>
<dbReference type="Pfam" id="PF00005">
    <property type="entry name" value="ABC_tran"/>
    <property type="match status" value="1"/>
</dbReference>
<dbReference type="PROSITE" id="PS00211">
    <property type="entry name" value="ABC_TRANSPORTER_1"/>
    <property type="match status" value="1"/>
</dbReference>
<dbReference type="EMBL" id="FQXU01000013">
    <property type="protein sequence ID" value="SHI37972.1"/>
    <property type="molecule type" value="Genomic_DNA"/>
</dbReference>
<evidence type="ECO:0000256" key="2">
    <source>
        <dbReference type="ARBA" id="ARBA00022741"/>
    </source>
</evidence>
<dbReference type="PANTHER" id="PTHR42788:SF2">
    <property type="entry name" value="ABC TRANSPORTER ATP-BINDING PROTEIN"/>
    <property type="match status" value="1"/>
</dbReference>
<dbReference type="AlphaFoldDB" id="A0A1M6ANC7"/>
<dbReference type="InterPro" id="IPR017871">
    <property type="entry name" value="ABC_transporter-like_CS"/>
</dbReference>
<keyword evidence="2" id="KW-0547">Nucleotide-binding</keyword>
<dbReference type="InterPro" id="IPR003439">
    <property type="entry name" value="ABC_transporter-like_ATP-bd"/>
</dbReference>
<keyword evidence="3 5" id="KW-0067">ATP-binding</keyword>
<dbReference type="PANTHER" id="PTHR42788">
    <property type="entry name" value="TAURINE IMPORT ATP-BINDING PROTEIN-RELATED"/>
    <property type="match status" value="1"/>
</dbReference>
<evidence type="ECO:0000256" key="3">
    <source>
        <dbReference type="ARBA" id="ARBA00022840"/>
    </source>
</evidence>
<dbReference type="RefSeq" id="WP_073021963.1">
    <property type="nucleotide sequence ID" value="NZ_FQXU01000013.1"/>
</dbReference>
<dbReference type="Proteomes" id="UP000184241">
    <property type="component" value="Unassembled WGS sequence"/>
</dbReference>
<dbReference type="SUPFAM" id="SSF52540">
    <property type="entry name" value="P-loop containing nucleoside triphosphate hydrolases"/>
    <property type="match status" value="1"/>
</dbReference>